<name>X0YXM0_9ZZZZ</name>
<sequence>MPTDFQECVTSFQLGTSTGGLADVRVEPQGLFFNGVDLGFSGEGYKVCGGYPQAEWVYINDWFCGLAWGQLMDIVGDECSADARITTQTDEVDAFGD</sequence>
<gene>
    <name evidence="1" type="ORF">S01H4_07352</name>
</gene>
<evidence type="ECO:0000313" key="1">
    <source>
        <dbReference type="EMBL" id="GAG61020.1"/>
    </source>
</evidence>
<organism evidence="1">
    <name type="scientific">marine sediment metagenome</name>
    <dbReference type="NCBI Taxonomy" id="412755"/>
    <lineage>
        <taxon>unclassified sequences</taxon>
        <taxon>metagenomes</taxon>
        <taxon>ecological metagenomes</taxon>
    </lineage>
</organism>
<reference evidence="1" key="1">
    <citation type="journal article" date="2014" name="Front. Microbiol.">
        <title>High frequency of phylogenetically diverse reductive dehalogenase-homologous genes in deep subseafloor sedimentary metagenomes.</title>
        <authorList>
            <person name="Kawai M."/>
            <person name="Futagami T."/>
            <person name="Toyoda A."/>
            <person name="Takaki Y."/>
            <person name="Nishi S."/>
            <person name="Hori S."/>
            <person name="Arai W."/>
            <person name="Tsubouchi T."/>
            <person name="Morono Y."/>
            <person name="Uchiyama I."/>
            <person name="Ito T."/>
            <person name="Fujiyama A."/>
            <person name="Inagaki F."/>
            <person name="Takami H."/>
        </authorList>
    </citation>
    <scope>NUCLEOTIDE SEQUENCE</scope>
    <source>
        <strain evidence="1">Expedition CK06-06</strain>
    </source>
</reference>
<dbReference type="AlphaFoldDB" id="X0YXM0"/>
<protein>
    <submittedName>
        <fullName evidence="1">Uncharacterized protein</fullName>
    </submittedName>
</protein>
<accession>X0YXM0</accession>
<dbReference type="EMBL" id="BART01002397">
    <property type="protein sequence ID" value="GAG61020.1"/>
    <property type="molecule type" value="Genomic_DNA"/>
</dbReference>
<feature type="non-terminal residue" evidence="1">
    <location>
        <position position="97"/>
    </location>
</feature>
<comment type="caution">
    <text evidence="1">The sequence shown here is derived from an EMBL/GenBank/DDBJ whole genome shotgun (WGS) entry which is preliminary data.</text>
</comment>
<proteinExistence type="predicted"/>